<dbReference type="Proteomes" id="UP000500857">
    <property type="component" value="Chromosome"/>
</dbReference>
<evidence type="ECO:0000313" key="1">
    <source>
        <dbReference type="EMBL" id="QIZ69934.1"/>
    </source>
</evidence>
<dbReference type="GO" id="GO:0010275">
    <property type="term" value="P:NAD(P)H dehydrogenase complex assembly"/>
    <property type="evidence" value="ECO:0007669"/>
    <property type="project" value="TreeGrafter"/>
</dbReference>
<sequence length="161" mass="18486">MAIIISVSAQAIQKLDVSAAQTKIEQILGEGTTPPLEPELRFEIDYPREPEDPRELSEIPEVRLWFIRLDALYPWLPIVLDWRGGELARYTAMLVPHEFHRTEGIQYNPQALEIFLMHKIFAIATWLQHRGISSQSKLMGLAQMLGYELDEGFFDAIALRP</sequence>
<reference evidence="1 2" key="1">
    <citation type="submission" date="2020-04" db="EMBL/GenBank/DDBJ databases">
        <authorList>
            <person name="Basu S."/>
            <person name="Maruthanayagam V."/>
            <person name="Chakraborty S."/>
            <person name="Pramanik A."/>
            <person name="Mukherjee J."/>
            <person name="Brink B."/>
        </authorList>
    </citation>
    <scope>NUCLEOTIDE SEQUENCE [LARGE SCALE GENOMIC DNA]</scope>
    <source>
        <strain evidence="1 2">AP17</strain>
    </source>
</reference>
<dbReference type="Pfam" id="PF08847">
    <property type="entry name" value="Crr6"/>
    <property type="match status" value="1"/>
</dbReference>
<dbReference type="PANTHER" id="PTHR35724:SF1">
    <property type="entry name" value="PROTEIN CHLORORESPIRATORY REDUCTION 6, CHLOROPLASTIC"/>
    <property type="match status" value="1"/>
</dbReference>
<gene>
    <name evidence="1" type="ORF">HCG48_04525</name>
</gene>
<dbReference type="EMBL" id="CP051167">
    <property type="protein sequence ID" value="QIZ69934.1"/>
    <property type="molecule type" value="Genomic_DNA"/>
</dbReference>
<dbReference type="InterPro" id="IPR014946">
    <property type="entry name" value="CRR6"/>
</dbReference>
<keyword evidence="2" id="KW-1185">Reference proteome</keyword>
<dbReference type="NCBIfam" id="NF038024">
    <property type="entry name" value="CRR6_slr1097"/>
    <property type="match status" value="1"/>
</dbReference>
<protein>
    <submittedName>
        <fullName evidence="1">CRR6 family NdhI maturation factor</fullName>
    </submittedName>
</protein>
<proteinExistence type="predicted"/>
<name>A0A6H1TTK4_9CYAN</name>
<organism evidence="1 2">
    <name type="scientific">Oxynema aestuarii AP17</name>
    <dbReference type="NCBI Taxonomy" id="2064643"/>
    <lineage>
        <taxon>Bacteria</taxon>
        <taxon>Bacillati</taxon>
        <taxon>Cyanobacteriota</taxon>
        <taxon>Cyanophyceae</taxon>
        <taxon>Oscillatoriophycideae</taxon>
        <taxon>Oscillatoriales</taxon>
        <taxon>Oscillatoriaceae</taxon>
        <taxon>Oxynema</taxon>
        <taxon>Oxynema aestuarii</taxon>
    </lineage>
</organism>
<dbReference type="AlphaFoldDB" id="A0A6H1TTK4"/>
<dbReference type="RefSeq" id="WP_168568091.1">
    <property type="nucleotide sequence ID" value="NZ_CP051167.1"/>
</dbReference>
<evidence type="ECO:0000313" key="2">
    <source>
        <dbReference type="Proteomes" id="UP000500857"/>
    </source>
</evidence>
<dbReference type="PANTHER" id="PTHR35724">
    <property type="entry name" value="PROTEIN CHLORORESPIRATORY REDUCTION 6, CHLOROPLASTIC"/>
    <property type="match status" value="1"/>
</dbReference>
<accession>A0A6H1TTK4</accession>
<dbReference type="KEGG" id="oxy:HCG48_04525"/>